<dbReference type="PROSITE" id="PS51387">
    <property type="entry name" value="FAD_PCMH"/>
    <property type="match status" value="1"/>
</dbReference>
<dbReference type="Pfam" id="PF01565">
    <property type="entry name" value="FAD_binding_4"/>
    <property type="match status" value="1"/>
</dbReference>
<evidence type="ECO:0000256" key="2">
    <source>
        <dbReference type="ARBA" id="ARBA00023002"/>
    </source>
</evidence>
<dbReference type="GO" id="GO:0016491">
    <property type="term" value="F:oxidoreductase activity"/>
    <property type="evidence" value="ECO:0007669"/>
    <property type="project" value="UniProtKB-KW"/>
</dbReference>
<dbReference type="InterPro" id="IPR016166">
    <property type="entry name" value="FAD-bd_PCMH"/>
</dbReference>
<evidence type="ECO:0000313" key="6">
    <source>
        <dbReference type="Proteomes" id="UP001412239"/>
    </source>
</evidence>
<dbReference type="SUPFAM" id="SSF56176">
    <property type="entry name" value="FAD-binding/transporter-associated domain-like"/>
    <property type="match status" value="1"/>
</dbReference>
<dbReference type="AlphaFoldDB" id="A0A292PTK8"/>
<dbReference type="InterPro" id="IPR016169">
    <property type="entry name" value="FAD-bd_PCMH_sub2"/>
</dbReference>
<feature type="compositionally biased region" description="Polar residues" evidence="3">
    <location>
        <begin position="339"/>
        <end position="349"/>
    </location>
</feature>
<dbReference type="Proteomes" id="UP001412239">
    <property type="component" value="Unassembled WGS sequence"/>
</dbReference>
<feature type="region of interest" description="Disordered" evidence="3">
    <location>
        <begin position="322"/>
        <end position="349"/>
    </location>
</feature>
<proteinExistence type="inferred from homology"/>
<evidence type="ECO:0000259" key="4">
    <source>
        <dbReference type="PROSITE" id="PS51387"/>
    </source>
</evidence>
<evidence type="ECO:0000313" key="5">
    <source>
        <dbReference type="EMBL" id="CUS10131.1"/>
    </source>
</evidence>
<keyword evidence="6" id="KW-1185">Reference proteome</keyword>
<dbReference type="InterPro" id="IPR006094">
    <property type="entry name" value="Oxid_FAD_bind_N"/>
</dbReference>
<dbReference type="InterPro" id="IPR050432">
    <property type="entry name" value="FAD-linked_Oxidoreductases_BP"/>
</dbReference>
<dbReference type="PANTHER" id="PTHR13878:SF91">
    <property type="entry name" value="FAD BINDING DOMAIN PROTEIN (AFU_ORTHOLOGUE AFUA_6G12070)-RELATED"/>
    <property type="match status" value="1"/>
</dbReference>
<sequence length="349" mass="37672">MVTPGSFSKPAPAAAVCYAGELYDEAGCAGVVEGWNNFDFYDEHLSSIMSPLYTGMSCLPTTNSTDGTCTQGTYPIYVVSTRTVRDVQVSVNFARNQNLRLVVKNTGHDFGGKSSGRGSLSVRMNLLNEMAFIEEYSGGGYMGPAFKVGSSVEGRDIFAFAKEFGYMVVSVEGATVGYAGGYIQGGGHSPLGSALGMGTDSVLSLNVVMAKGRFVTASKENHPDLYWALCGGGGGSERPTFAPLTETRQHPHHNLLIHPDCEHQGYASRGNRKPGHTDFWEVVKVYFRLFPEHADKGIYSYWNIVVQPDKGIKFVMAPSLLHAPQQKKSQPSSPQSSPRLQTSGSRSTP</sequence>
<dbReference type="InterPro" id="IPR036318">
    <property type="entry name" value="FAD-bd_PCMH-like_sf"/>
</dbReference>
<evidence type="ECO:0000256" key="3">
    <source>
        <dbReference type="SAM" id="MobiDB-lite"/>
    </source>
</evidence>
<feature type="domain" description="FAD-binding PCMH-type" evidence="4">
    <location>
        <begin position="71"/>
        <end position="292"/>
    </location>
</feature>
<dbReference type="PANTHER" id="PTHR13878">
    <property type="entry name" value="GULONOLACTONE OXIDASE"/>
    <property type="match status" value="1"/>
</dbReference>
<gene>
    <name evidence="5" type="ORF">GSTUAT00005769001</name>
</gene>
<dbReference type="Gene3D" id="3.30.465.10">
    <property type="match status" value="1"/>
</dbReference>
<feature type="compositionally biased region" description="Low complexity" evidence="3">
    <location>
        <begin position="324"/>
        <end position="338"/>
    </location>
</feature>
<organism evidence="5 6">
    <name type="scientific">Tuber aestivum</name>
    <name type="common">summer truffle</name>
    <dbReference type="NCBI Taxonomy" id="59557"/>
    <lineage>
        <taxon>Eukaryota</taxon>
        <taxon>Fungi</taxon>
        <taxon>Dikarya</taxon>
        <taxon>Ascomycota</taxon>
        <taxon>Pezizomycotina</taxon>
        <taxon>Pezizomycetes</taxon>
        <taxon>Pezizales</taxon>
        <taxon>Tuberaceae</taxon>
        <taxon>Tuber</taxon>
    </lineage>
</organism>
<protein>
    <recommendedName>
        <fullName evidence="4">FAD-binding PCMH-type domain-containing protein</fullName>
    </recommendedName>
</protein>
<evidence type="ECO:0000256" key="1">
    <source>
        <dbReference type="ARBA" id="ARBA00005466"/>
    </source>
</evidence>
<reference evidence="5" key="1">
    <citation type="submission" date="2015-10" db="EMBL/GenBank/DDBJ databases">
        <authorList>
            <person name="Regsiter A."/>
            <person name="william w."/>
        </authorList>
    </citation>
    <scope>NUCLEOTIDE SEQUENCE</scope>
    <source>
        <strain evidence="5">Montdore</strain>
    </source>
</reference>
<dbReference type="GO" id="GO:0071949">
    <property type="term" value="F:FAD binding"/>
    <property type="evidence" value="ECO:0007669"/>
    <property type="project" value="InterPro"/>
</dbReference>
<dbReference type="EMBL" id="LN891055">
    <property type="protein sequence ID" value="CUS10131.1"/>
    <property type="molecule type" value="Genomic_DNA"/>
</dbReference>
<keyword evidence="2" id="KW-0560">Oxidoreductase</keyword>
<name>A0A292PTK8_9PEZI</name>
<accession>A0A292PTK8</accession>
<comment type="similarity">
    <text evidence="1">Belongs to the oxygen-dependent FAD-linked oxidoreductase family.</text>
</comment>